<evidence type="ECO:0000256" key="10">
    <source>
        <dbReference type="ARBA" id="ARBA00035686"/>
    </source>
</evidence>
<name>A0A844QD50_9HYPH</name>
<evidence type="ECO:0000256" key="9">
    <source>
        <dbReference type="ARBA" id="ARBA00035611"/>
    </source>
</evidence>
<keyword evidence="4" id="KW-0997">Cell inner membrane</keyword>
<keyword evidence="8 11" id="KW-0472">Membrane</keyword>
<evidence type="ECO:0000313" key="12">
    <source>
        <dbReference type="EMBL" id="MVA96048.1"/>
    </source>
</evidence>
<comment type="caution">
    <text evidence="12">The sequence shown here is derived from an EMBL/GenBank/DDBJ whole genome shotgun (WGS) entry which is preliminary data.</text>
</comment>
<keyword evidence="5" id="KW-0762">Sugar transport</keyword>
<dbReference type="GO" id="GO:0005886">
    <property type="term" value="C:plasma membrane"/>
    <property type="evidence" value="ECO:0007669"/>
    <property type="project" value="UniProtKB-SubCell"/>
</dbReference>
<evidence type="ECO:0000256" key="5">
    <source>
        <dbReference type="ARBA" id="ARBA00022597"/>
    </source>
</evidence>
<feature type="transmembrane region" description="Helical" evidence="11">
    <location>
        <begin position="49"/>
        <end position="69"/>
    </location>
</feature>
<feature type="transmembrane region" description="Helical" evidence="11">
    <location>
        <begin position="309"/>
        <end position="332"/>
    </location>
</feature>
<proteinExistence type="predicted"/>
<dbReference type="GO" id="GO:0022857">
    <property type="term" value="F:transmembrane transporter activity"/>
    <property type="evidence" value="ECO:0007669"/>
    <property type="project" value="InterPro"/>
</dbReference>
<keyword evidence="7 11" id="KW-1133">Transmembrane helix</keyword>
<dbReference type="InterPro" id="IPR001851">
    <property type="entry name" value="ABC_transp_permease"/>
</dbReference>
<evidence type="ECO:0000256" key="1">
    <source>
        <dbReference type="ARBA" id="ARBA00004651"/>
    </source>
</evidence>
<gene>
    <name evidence="12" type="ORF">GN330_02090</name>
</gene>
<keyword evidence="2" id="KW-0813">Transport</keyword>
<reference evidence="12 13" key="1">
    <citation type="submission" date="2019-12" db="EMBL/GenBank/DDBJ databases">
        <title>Nitratireductor arenosus sp. nov., Isolated from sea sand, Jeju island, South Korea.</title>
        <authorList>
            <person name="Kim W."/>
        </authorList>
    </citation>
    <scope>NUCLEOTIDE SEQUENCE [LARGE SCALE GENOMIC DNA]</scope>
    <source>
        <strain evidence="12 13">CAU 1489</strain>
    </source>
</reference>
<evidence type="ECO:0000256" key="7">
    <source>
        <dbReference type="ARBA" id="ARBA00022989"/>
    </source>
</evidence>
<feature type="transmembrane region" description="Helical" evidence="11">
    <location>
        <begin position="235"/>
        <end position="256"/>
    </location>
</feature>
<evidence type="ECO:0000256" key="2">
    <source>
        <dbReference type="ARBA" id="ARBA00022448"/>
    </source>
</evidence>
<feature type="transmembrane region" description="Helical" evidence="11">
    <location>
        <begin position="103"/>
        <end position="121"/>
    </location>
</feature>
<keyword evidence="6 11" id="KW-0812">Transmembrane</keyword>
<dbReference type="RefSeq" id="WP_156710947.1">
    <property type="nucleotide sequence ID" value="NZ_WPHG01000001.1"/>
</dbReference>
<evidence type="ECO:0000256" key="8">
    <source>
        <dbReference type="ARBA" id="ARBA00023136"/>
    </source>
</evidence>
<feature type="transmembrane region" description="Helical" evidence="11">
    <location>
        <begin position="75"/>
        <end position="96"/>
    </location>
</feature>
<dbReference type="CDD" id="cd06579">
    <property type="entry name" value="TM_PBP1_transp_AraH_like"/>
    <property type="match status" value="1"/>
</dbReference>
<evidence type="ECO:0000256" key="6">
    <source>
        <dbReference type="ARBA" id="ARBA00022692"/>
    </source>
</evidence>
<evidence type="ECO:0000256" key="4">
    <source>
        <dbReference type="ARBA" id="ARBA00022519"/>
    </source>
</evidence>
<feature type="transmembrane region" description="Helical" evidence="11">
    <location>
        <begin position="369"/>
        <end position="386"/>
    </location>
</feature>
<protein>
    <recommendedName>
        <fullName evidence="10">Xylose transport system permease protein XylH</fullName>
    </recommendedName>
</protein>
<feature type="transmembrane region" description="Helical" evidence="11">
    <location>
        <begin position="262"/>
        <end position="280"/>
    </location>
</feature>
<feature type="transmembrane region" description="Helical" evidence="11">
    <location>
        <begin position="127"/>
        <end position="148"/>
    </location>
</feature>
<feature type="transmembrane region" description="Helical" evidence="11">
    <location>
        <begin position="195"/>
        <end position="215"/>
    </location>
</feature>
<dbReference type="Proteomes" id="UP000463224">
    <property type="component" value="Unassembled WGS sequence"/>
</dbReference>
<comment type="function">
    <text evidence="9">Part of the binding-protein-dependent transport system for D-xylose. Probably responsible for the translocation of the substrate across the membrane.</text>
</comment>
<comment type="subcellular location">
    <subcellularLocation>
        <location evidence="1">Cell membrane</location>
        <topology evidence="1">Multi-pass membrane protein</topology>
    </subcellularLocation>
</comment>
<dbReference type="Pfam" id="PF02653">
    <property type="entry name" value="BPD_transp_2"/>
    <property type="match status" value="1"/>
</dbReference>
<feature type="transmembrane region" description="Helical" evidence="11">
    <location>
        <begin position="155"/>
        <end position="175"/>
    </location>
</feature>
<dbReference type="EMBL" id="WPHG01000001">
    <property type="protein sequence ID" value="MVA96048.1"/>
    <property type="molecule type" value="Genomic_DNA"/>
</dbReference>
<organism evidence="12 13">
    <name type="scientific">Nitratireductor arenosus</name>
    <dbReference type="NCBI Taxonomy" id="2682096"/>
    <lineage>
        <taxon>Bacteria</taxon>
        <taxon>Pseudomonadati</taxon>
        <taxon>Pseudomonadota</taxon>
        <taxon>Alphaproteobacteria</taxon>
        <taxon>Hyphomicrobiales</taxon>
        <taxon>Phyllobacteriaceae</taxon>
        <taxon>Nitratireductor</taxon>
    </lineage>
</organism>
<keyword evidence="3" id="KW-1003">Cell membrane</keyword>
<evidence type="ECO:0000313" key="13">
    <source>
        <dbReference type="Proteomes" id="UP000463224"/>
    </source>
</evidence>
<keyword evidence="13" id="KW-1185">Reference proteome</keyword>
<evidence type="ECO:0000256" key="11">
    <source>
        <dbReference type="SAM" id="Phobius"/>
    </source>
</evidence>
<dbReference type="PANTHER" id="PTHR32196">
    <property type="entry name" value="ABC TRANSPORTER PERMEASE PROTEIN YPHD-RELATED-RELATED"/>
    <property type="match status" value="1"/>
</dbReference>
<dbReference type="PANTHER" id="PTHR32196:SF32">
    <property type="entry name" value="XYLOSE TRANSPORT SYSTEM PERMEASE PROTEIN XYLH"/>
    <property type="match status" value="1"/>
</dbReference>
<sequence length="421" mass="43417">MTREPNTEAAAAPATLLDRGDSRVAHANSVGGAISAFFDRVRAGDLGSLPVIVGLVIIWTVFAGLNPVFLSPNNLVNLLFDCSTVGVIALGIVCVLMLGEIDLSVGSMSGVGSALIGVLWVNQGVPLILAITGALTLGAVIGSVYALLRTRLGMPSFVSTLAGLLALLGLQLYLLGSTGSINLPYGSGFVDFGQLLIMPAWVSYTLPLLPGLAILSKGLRTRAQRRSVNLSAGSIGALVFKVVVATVVLEAIVAYLNQGRGVPWMFGLFVLLVVVMNYALTRTKWGRSMTAVGGNAEAARRAGINVRRIYLSAFVLCSIFATLGGVLSSARLASASQQAGTGDVNLNAIAAAVIGGTSLFGGRGSAWSALLGIIVIQSIANGLTLLNLSSSLRYMITGGVLAIAVIVDSLARQSRVSHGRA</sequence>
<dbReference type="AlphaFoldDB" id="A0A844QD50"/>
<accession>A0A844QD50</accession>
<evidence type="ECO:0000256" key="3">
    <source>
        <dbReference type="ARBA" id="ARBA00022475"/>
    </source>
</evidence>